<dbReference type="AlphaFoldDB" id="A7HVY6"/>
<sequence>MIELLSALGLAIALEGALYAAFPGAMRRALLSVSVQPEQALRIGGLIALALGVVIVWLVRG</sequence>
<keyword evidence="1" id="KW-1133">Transmembrane helix</keyword>
<keyword evidence="3" id="KW-1185">Reference proteome</keyword>
<evidence type="ECO:0000256" key="1">
    <source>
        <dbReference type="SAM" id="Phobius"/>
    </source>
</evidence>
<keyword evidence="1" id="KW-0472">Membrane</keyword>
<dbReference type="RefSeq" id="WP_012111380.1">
    <property type="nucleotide sequence ID" value="NC_009719.1"/>
</dbReference>
<name>A7HVY6_PARL1</name>
<keyword evidence="1" id="KW-0812">Transmembrane</keyword>
<accession>A7HVY6</accession>
<evidence type="ECO:0000313" key="2">
    <source>
        <dbReference type="EMBL" id="ABS64069.1"/>
    </source>
</evidence>
<protein>
    <recommendedName>
        <fullName evidence="4">DUF2065 domain-containing protein</fullName>
    </recommendedName>
</protein>
<proteinExistence type="predicted"/>
<dbReference type="EMBL" id="CP000774">
    <property type="protein sequence ID" value="ABS64069.1"/>
    <property type="molecule type" value="Genomic_DNA"/>
</dbReference>
<gene>
    <name evidence="2" type="ordered locus">Plav_2460</name>
</gene>
<dbReference type="Pfam" id="PF09838">
    <property type="entry name" value="DUF2065"/>
    <property type="match status" value="1"/>
</dbReference>
<dbReference type="PANTHER" id="PTHR38602:SF1">
    <property type="entry name" value="INNER MEMBRANE PROTEIN"/>
    <property type="match status" value="1"/>
</dbReference>
<feature type="transmembrane region" description="Helical" evidence="1">
    <location>
        <begin position="39"/>
        <end position="59"/>
    </location>
</feature>
<dbReference type="KEGG" id="pla:Plav_2460"/>
<dbReference type="InterPro" id="IPR019201">
    <property type="entry name" value="DUF2065"/>
</dbReference>
<evidence type="ECO:0008006" key="4">
    <source>
        <dbReference type="Google" id="ProtNLM"/>
    </source>
</evidence>
<dbReference type="eggNOG" id="COG3242">
    <property type="taxonomic scope" value="Bacteria"/>
</dbReference>
<evidence type="ECO:0000313" key="3">
    <source>
        <dbReference type="Proteomes" id="UP000006377"/>
    </source>
</evidence>
<dbReference type="HOGENOM" id="CLU_179416_2_1_5"/>
<organism evidence="2 3">
    <name type="scientific">Parvibaculum lavamentivorans (strain DS-1 / DSM 13023 / NCIMB 13966)</name>
    <dbReference type="NCBI Taxonomy" id="402881"/>
    <lineage>
        <taxon>Bacteria</taxon>
        <taxon>Pseudomonadati</taxon>
        <taxon>Pseudomonadota</taxon>
        <taxon>Alphaproteobacteria</taxon>
        <taxon>Hyphomicrobiales</taxon>
        <taxon>Parvibaculaceae</taxon>
        <taxon>Parvibaculum</taxon>
    </lineage>
</organism>
<dbReference type="PANTHER" id="PTHR38602">
    <property type="entry name" value="INNER MEMBRANE PROTEIN-RELATED"/>
    <property type="match status" value="1"/>
</dbReference>
<reference evidence="2 3" key="1">
    <citation type="journal article" date="2011" name="Stand. Genomic Sci.">
        <title>Complete genome sequence of Parvibaculum lavamentivorans type strain (DS-1(T)).</title>
        <authorList>
            <person name="Schleheck D."/>
            <person name="Weiss M."/>
            <person name="Pitluck S."/>
            <person name="Bruce D."/>
            <person name="Land M.L."/>
            <person name="Han S."/>
            <person name="Saunders E."/>
            <person name="Tapia R."/>
            <person name="Detter C."/>
            <person name="Brettin T."/>
            <person name="Han J."/>
            <person name="Woyke T."/>
            <person name="Goodwin L."/>
            <person name="Pennacchio L."/>
            <person name="Nolan M."/>
            <person name="Cook A.M."/>
            <person name="Kjelleberg S."/>
            <person name="Thomas T."/>
        </authorList>
    </citation>
    <scope>NUCLEOTIDE SEQUENCE [LARGE SCALE GENOMIC DNA]</scope>
    <source>
        <strain evidence="3">DS-1 / DSM 13023 / NCIMB 13966</strain>
    </source>
</reference>
<dbReference type="Proteomes" id="UP000006377">
    <property type="component" value="Chromosome"/>
</dbReference>
<dbReference type="STRING" id="402881.Plav_2460"/>